<dbReference type="InterPro" id="IPR059064">
    <property type="entry name" value="TYRAAT2_C"/>
</dbReference>
<proteinExistence type="predicted"/>
<sequence>MYNVNATEQLDNLDRAFEKVRQLLYGRLHDLLRKQIVERVPVAAASSGKSKDGRSSSAAAPIFSPVTAKEKKMPLSPVTAAALQTVASSPGKC</sequence>
<name>A0A0A8YMX0_ARUDO</name>
<feature type="domain" description="TYRAAT2-like C-terminal" evidence="1">
    <location>
        <begin position="1"/>
        <end position="35"/>
    </location>
</feature>
<dbReference type="Pfam" id="PF26213">
    <property type="entry name" value="TYRAAT1_C"/>
    <property type="match status" value="1"/>
</dbReference>
<reference evidence="2" key="1">
    <citation type="submission" date="2014-09" db="EMBL/GenBank/DDBJ databases">
        <authorList>
            <person name="Magalhaes I.L.F."/>
            <person name="Oliveira U."/>
            <person name="Santos F.R."/>
            <person name="Vidigal T.H.D.A."/>
            <person name="Brescovit A.D."/>
            <person name="Santos A.J."/>
        </authorList>
    </citation>
    <scope>NUCLEOTIDE SEQUENCE</scope>
    <source>
        <tissue evidence="2">Shoot tissue taken approximately 20 cm above the soil surface</tissue>
    </source>
</reference>
<accession>A0A0A8YMX0</accession>
<protein>
    <recommendedName>
        <fullName evidence="1">TYRAAT2-like C-terminal domain-containing protein</fullName>
    </recommendedName>
</protein>
<reference evidence="2" key="2">
    <citation type="journal article" date="2015" name="Data Brief">
        <title>Shoot transcriptome of the giant reed, Arundo donax.</title>
        <authorList>
            <person name="Barrero R.A."/>
            <person name="Guerrero F.D."/>
            <person name="Moolhuijzen P."/>
            <person name="Goolsby J.A."/>
            <person name="Tidwell J."/>
            <person name="Bellgard S.E."/>
            <person name="Bellgard M.I."/>
        </authorList>
    </citation>
    <scope>NUCLEOTIDE SEQUENCE</scope>
    <source>
        <tissue evidence="2">Shoot tissue taken approximately 20 cm above the soil surface</tissue>
    </source>
</reference>
<organism evidence="2">
    <name type="scientific">Arundo donax</name>
    <name type="common">Giant reed</name>
    <name type="synonym">Donax arundinaceus</name>
    <dbReference type="NCBI Taxonomy" id="35708"/>
    <lineage>
        <taxon>Eukaryota</taxon>
        <taxon>Viridiplantae</taxon>
        <taxon>Streptophyta</taxon>
        <taxon>Embryophyta</taxon>
        <taxon>Tracheophyta</taxon>
        <taxon>Spermatophyta</taxon>
        <taxon>Magnoliopsida</taxon>
        <taxon>Liliopsida</taxon>
        <taxon>Poales</taxon>
        <taxon>Poaceae</taxon>
        <taxon>PACMAD clade</taxon>
        <taxon>Arundinoideae</taxon>
        <taxon>Arundineae</taxon>
        <taxon>Arundo</taxon>
    </lineage>
</organism>
<dbReference type="EMBL" id="GBRH01273958">
    <property type="protein sequence ID" value="JAD23937.1"/>
    <property type="molecule type" value="Transcribed_RNA"/>
</dbReference>
<evidence type="ECO:0000259" key="1">
    <source>
        <dbReference type="Pfam" id="PF26213"/>
    </source>
</evidence>
<evidence type="ECO:0000313" key="2">
    <source>
        <dbReference type="EMBL" id="JAD23937.1"/>
    </source>
</evidence>
<dbReference type="AlphaFoldDB" id="A0A0A8YMX0"/>